<proteinExistence type="predicted"/>
<evidence type="ECO:0000313" key="2">
    <source>
        <dbReference type="Proteomes" id="UP001283361"/>
    </source>
</evidence>
<dbReference type="EMBL" id="JAWDGP010001162">
    <property type="protein sequence ID" value="KAK3793952.1"/>
    <property type="molecule type" value="Genomic_DNA"/>
</dbReference>
<sequence>MVRSFPPIVDNFCYGQIISPHCGQLLLWSDHFSPLWTTLAMLISPPVDNSCYGQLIPHTVVNSSYGQIISPHCGQFLLCQAHGFIDPLKKILVGASLTLLHLTSLDKPCFSYSPDTFSLTLGSQETRLQKPPAIFQETCGSAIVAIAADSS</sequence>
<organism evidence="1 2">
    <name type="scientific">Elysia crispata</name>
    <name type="common">lettuce slug</name>
    <dbReference type="NCBI Taxonomy" id="231223"/>
    <lineage>
        <taxon>Eukaryota</taxon>
        <taxon>Metazoa</taxon>
        <taxon>Spiralia</taxon>
        <taxon>Lophotrochozoa</taxon>
        <taxon>Mollusca</taxon>
        <taxon>Gastropoda</taxon>
        <taxon>Heterobranchia</taxon>
        <taxon>Euthyneura</taxon>
        <taxon>Panpulmonata</taxon>
        <taxon>Sacoglossa</taxon>
        <taxon>Placobranchoidea</taxon>
        <taxon>Plakobranchidae</taxon>
        <taxon>Elysia</taxon>
    </lineage>
</organism>
<reference evidence="1" key="1">
    <citation type="journal article" date="2023" name="G3 (Bethesda)">
        <title>A reference genome for the long-term kleptoplast-retaining sea slug Elysia crispata morphotype clarki.</title>
        <authorList>
            <person name="Eastman K.E."/>
            <person name="Pendleton A.L."/>
            <person name="Shaikh M.A."/>
            <person name="Suttiyut T."/>
            <person name="Ogas R."/>
            <person name="Tomko P."/>
            <person name="Gavelis G."/>
            <person name="Widhalm J.R."/>
            <person name="Wisecaver J.H."/>
        </authorList>
    </citation>
    <scope>NUCLEOTIDE SEQUENCE</scope>
    <source>
        <strain evidence="1">ECLA1</strain>
    </source>
</reference>
<dbReference type="Proteomes" id="UP001283361">
    <property type="component" value="Unassembled WGS sequence"/>
</dbReference>
<comment type="caution">
    <text evidence="1">The sequence shown here is derived from an EMBL/GenBank/DDBJ whole genome shotgun (WGS) entry which is preliminary data.</text>
</comment>
<keyword evidence="2" id="KW-1185">Reference proteome</keyword>
<protein>
    <submittedName>
        <fullName evidence="1">Uncharacterized protein</fullName>
    </submittedName>
</protein>
<name>A0AAE1E4Q5_9GAST</name>
<gene>
    <name evidence="1" type="ORF">RRG08_023047</name>
</gene>
<accession>A0AAE1E4Q5</accession>
<dbReference type="AlphaFoldDB" id="A0AAE1E4Q5"/>
<evidence type="ECO:0000313" key="1">
    <source>
        <dbReference type="EMBL" id="KAK3793952.1"/>
    </source>
</evidence>